<dbReference type="Proteomes" id="UP000660454">
    <property type="component" value="Unassembled WGS sequence"/>
</dbReference>
<comment type="caution">
    <text evidence="1">The sequence shown here is derived from an EMBL/GenBank/DDBJ whole genome shotgun (WGS) entry which is preliminary data.</text>
</comment>
<evidence type="ECO:0000313" key="1">
    <source>
        <dbReference type="EMBL" id="GIH62543.1"/>
    </source>
</evidence>
<evidence type="ECO:0008006" key="3">
    <source>
        <dbReference type="Google" id="ProtNLM"/>
    </source>
</evidence>
<protein>
    <recommendedName>
        <fullName evidence="3">DUF4145 domain-containing protein</fullName>
    </recommendedName>
</protein>
<proteinExistence type="predicted"/>
<evidence type="ECO:0000313" key="2">
    <source>
        <dbReference type="Proteomes" id="UP000660454"/>
    </source>
</evidence>
<dbReference type="RefSeq" id="WP_204049189.1">
    <property type="nucleotide sequence ID" value="NZ_BOOF01000017.1"/>
</dbReference>
<sequence>MWDYDSLIGKASRYFKRAAQASSDSECDVMATWLLLGVELLIRAGLAETSPALNADPIFMVDAVRGQENAKAKTIPISTAIERLTQLLPPTAESDLKAPAIALINLRNAELHSGMAALDIDAAGWLPSFTRVVDIICAHLGVEAKDIVGDEIIGWGRTLVDKADQAVIKEVNTRIKPHETC</sequence>
<dbReference type="EMBL" id="BOOF01000017">
    <property type="protein sequence ID" value="GIH62543.1"/>
    <property type="molecule type" value="Genomic_DNA"/>
</dbReference>
<reference evidence="1 2" key="1">
    <citation type="submission" date="2021-01" db="EMBL/GenBank/DDBJ databases">
        <title>Whole genome shotgun sequence of Microbispora siamensis NBRC 104113.</title>
        <authorList>
            <person name="Komaki H."/>
            <person name="Tamura T."/>
        </authorList>
    </citation>
    <scope>NUCLEOTIDE SEQUENCE [LARGE SCALE GENOMIC DNA]</scope>
    <source>
        <strain evidence="1 2">NBRC 104113</strain>
    </source>
</reference>
<name>A0ABQ4GM89_9ACTN</name>
<keyword evidence="2" id="KW-1185">Reference proteome</keyword>
<organism evidence="1 2">
    <name type="scientific">Microbispora siamensis</name>
    <dbReference type="NCBI Taxonomy" id="564413"/>
    <lineage>
        <taxon>Bacteria</taxon>
        <taxon>Bacillati</taxon>
        <taxon>Actinomycetota</taxon>
        <taxon>Actinomycetes</taxon>
        <taxon>Streptosporangiales</taxon>
        <taxon>Streptosporangiaceae</taxon>
        <taxon>Microbispora</taxon>
    </lineage>
</organism>
<gene>
    <name evidence="1" type="ORF">Msi02_33600</name>
</gene>
<accession>A0ABQ4GM89</accession>